<dbReference type="GO" id="GO:0004519">
    <property type="term" value="F:endonuclease activity"/>
    <property type="evidence" value="ECO:0007669"/>
    <property type="project" value="UniProtKB-KW"/>
</dbReference>
<keyword evidence="1" id="KW-0378">Hydrolase</keyword>
<reference evidence="1" key="1">
    <citation type="journal article" date="2016" name="Genome Biol. Evol.">
        <title>Mitochondrion-to-Chloroplast DNA Transfers and Intragenomic Proliferation of Chloroplast Group II Introns in Gloeotilopsis Green Algae (Ulotrichales, Ulvophyceae).</title>
        <authorList>
            <person name="Turmel M."/>
            <person name="Otis C."/>
            <person name="Lemieux C."/>
        </authorList>
    </citation>
    <scope>NUCLEOTIDE SEQUENCE</scope>
</reference>
<accession>A0A1B2RYX1</accession>
<geneLocation type="mitochondrion" evidence="1"/>
<dbReference type="EMBL" id="KX306822">
    <property type="protein sequence ID" value="AOC61526.1"/>
    <property type="molecule type" value="Genomic_DNA"/>
</dbReference>
<keyword evidence="1" id="KW-0496">Mitochondrion</keyword>
<gene>
    <name evidence="1" type="primary">orf526</name>
</gene>
<name>A0A1B2RYX1_9CHLO</name>
<keyword evidence="1" id="KW-0540">Nuclease</keyword>
<proteinExistence type="predicted"/>
<organism evidence="1">
    <name type="scientific">Rhexinema sarcinoideum</name>
    <dbReference type="NCBI Taxonomy" id="43261"/>
    <lineage>
        <taxon>Eukaryota</taxon>
        <taxon>Viridiplantae</taxon>
        <taxon>Chlorophyta</taxon>
        <taxon>core chlorophytes</taxon>
        <taxon>Ulvophyceae</taxon>
        <taxon>OUU clade</taxon>
        <taxon>Ulotrichales</taxon>
        <taxon>Helicodictyaceae</taxon>
        <taxon>Rhexinema</taxon>
    </lineage>
</organism>
<dbReference type="AlphaFoldDB" id="A0A1B2RYX1"/>
<keyword evidence="1" id="KW-0255">Endonuclease</keyword>
<evidence type="ECO:0000313" key="1">
    <source>
        <dbReference type="EMBL" id="AOC61526.1"/>
    </source>
</evidence>
<protein>
    <submittedName>
        <fullName evidence="1">Putative LAGLIDADG homing endonuclease</fullName>
    </submittedName>
</protein>
<sequence>MSNTSPISLRIASKTRCFETSGDSSYYYSNQLLSNLAFLKIASILGQQLSWPSTPPALTPSFKQGSTFLAKASLKHSNLRLEPHINLKATPGNEWLSANFKLVEKLTKSQQFFHCKALGLLAKTLGRCGRFNSVYQYNGALQKLPFYTYKGSSVFSINAQSSEIKVKCKLQSGFTSKDQKSFFSHFASFAWGPLGLVPFGCPQTLQSNKQSNPVALALSQNKAKVWSKKLEKNNPPSLNFLLPLSKFDFAAKKKSSFTFNAKAKPRVALFKGAAVRKSQGTYQSKQKFLSLSSDKAKAKAVSDFSLFFSATARRKSLLPSFSVLQAKKACQNFANWSQPRSSTFGFLLASRFPQRGKDQRSPYWFYPFGCFKSLQSKPPLKTKTKCISAFKTSTGLPFYLGSLGLISHCQVLKSSLAVVPIVSGSLKSNLLLADHSQVIKTTSSSGLGAVSASPQLFIARNHKHCTQYLFFKIPFQFASCFASKQRYKKFKKKILANTVYLTGKLQGLRQKLPKRAKPFYASARWL</sequence>